<comment type="caution">
    <text evidence="2">The sequence shown here is derived from an EMBL/GenBank/DDBJ whole genome shotgun (WGS) entry which is preliminary data.</text>
</comment>
<evidence type="ECO:0000313" key="3">
    <source>
        <dbReference type="Proteomes" id="UP000827092"/>
    </source>
</evidence>
<accession>A0AAV6UXB5</accession>
<evidence type="ECO:0000256" key="1">
    <source>
        <dbReference type="SAM" id="Phobius"/>
    </source>
</evidence>
<dbReference type="Proteomes" id="UP000827092">
    <property type="component" value="Unassembled WGS sequence"/>
</dbReference>
<keyword evidence="1" id="KW-1133">Transmembrane helix</keyword>
<proteinExistence type="predicted"/>
<organism evidence="2 3">
    <name type="scientific">Oedothorax gibbosus</name>
    <dbReference type="NCBI Taxonomy" id="931172"/>
    <lineage>
        <taxon>Eukaryota</taxon>
        <taxon>Metazoa</taxon>
        <taxon>Ecdysozoa</taxon>
        <taxon>Arthropoda</taxon>
        <taxon>Chelicerata</taxon>
        <taxon>Arachnida</taxon>
        <taxon>Araneae</taxon>
        <taxon>Araneomorphae</taxon>
        <taxon>Entelegynae</taxon>
        <taxon>Araneoidea</taxon>
        <taxon>Linyphiidae</taxon>
        <taxon>Erigoninae</taxon>
        <taxon>Oedothorax</taxon>
    </lineage>
</organism>
<name>A0AAV6UXB5_9ARAC</name>
<gene>
    <name evidence="2" type="ORF">JTE90_008027</name>
</gene>
<keyword evidence="1" id="KW-0812">Transmembrane</keyword>
<protein>
    <submittedName>
        <fullName evidence="2">Uncharacterized protein</fullName>
    </submittedName>
</protein>
<feature type="transmembrane region" description="Helical" evidence="1">
    <location>
        <begin position="60"/>
        <end position="78"/>
    </location>
</feature>
<keyword evidence="3" id="KW-1185">Reference proteome</keyword>
<dbReference type="AlphaFoldDB" id="A0AAV6UXB5"/>
<sequence length="107" mass="12145">MLLYTYAYYVVLRQMGTPSSQIEDQCLNVDSVETISFKTAQLTVLLTFIPMNVSKRSSCWIFSIFTSVVFPVVLCVSGKLGTNSSPKRLTHQFIYIPKDWGALHLME</sequence>
<evidence type="ECO:0000313" key="2">
    <source>
        <dbReference type="EMBL" id="KAG8188462.1"/>
    </source>
</evidence>
<keyword evidence="1" id="KW-0472">Membrane</keyword>
<dbReference type="EMBL" id="JAFNEN010000238">
    <property type="protein sequence ID" value="KAG8188462.1"/>
    <property type="molecule type" value="Genomic_DNA"/>
</dbReference>
<reference evidence="2 3" key="1">
    <citation type="journal article" date="2022" name="Nat. Ecol. Evol.">
        <title>A masculinizing supergene underlies an exaggerated male reproductive morph in a spider.</title>
        <authorList>
            <person name="Hendrickx F."/>
            <person name="De Corte Z."/>
            <person name="Sonet G."/>
            <person name="Van Belleghem S.M."/>
            <person name="Kostlbacher S."/>
            <person name="Vangestel C."/>
        </authorList>
    </citation>
    <scope>NUCLEOTIDE SEQUENCE [LARGE SCALE GENOMIC DNA]</scope>
    <source>
        <strain evidence="2">W744_W776</strain>
    </source>
</reference>